<comment type="caution">
    <text evidence="2">The sequence shown here is derived from an EMBL/GenBank/DDBJ whole genome shotgun (WGS) entry which is preliminary data.</text>
</comment>
<evidence type="ECO:0000313" key="2">
    <source>
        <dbReference type="EMBL" id="TQL48658.1"/>
    </source>
</evidence>
<evidence type="ECO:0000256" key="1">
    <source>
        <dbReference type="SAM" id="Phobius"/>
    </source>
</evidence>
<dbReference type="PANTHER" id="PTHR30032:SF8">
    <property type="entry name" value="GERMINATION-SPECIFIC N-ACETYLMURAMOYL-L-ALANINE AMIDASE"/>
    <property type="match status" value="1"/>
</dbReference>
<dbReference type="Pfam" id="PF04122">
    <property type="entry name" value="CW_binding_2"/>
    <property type="match status" value="3"/>
</dbReference>
<dbReference type="AlphaFoldDB" id="A0A542YKQ6"/>
<keyword evidence="1" id="KW-1133">Transmembrane helix</keyword>
<dbReference type="EMBL" id="VFOM01000001">
    <property type="protein sequence ID" value="TQL48658.1"/>
    <property type="molecule type" value="Genomic_DNA"/>
</dbReference>
<gene>
    <name evidence="2" type="ORF">FB562_1756</name>
</gene>
<accession>A0A542YKQ6</accession>
<protein>
    <submittedName>
        <fullName evidence="2">Putative cell wall binding repeat protein</fullName>
    </submittedName>
</protein>
<organism evidence="2 3">
    <name type="scientific">Homoserinimonas aerilata</name>
    <dbReference type="NCBI Taxonomy" id="1162970"/>
    <lineage>
        <taxon>Bacteria</taxon>
        <taxon>Bacillati</taxon>
        <taxon>Actinomycetota</taxon>
        <taxon>Actinomycetes</taxon>
        <taxon>Micrococcales</taxon>
        <taxon>Microbacteriaceae</taxon>
        <taxon>Homoserinimonas</taxon>
    </lineage>
</organism>
<dbReference type="InterPro" id="IPR007253">
    <property type="entry name" value="Cell_wall-bd_2"/>
</dbReference>
<keyword evidence="1" id="KW-0472">Membrane</keyword>
<dbReference type="RefSeq" id="WP_141880738.1">
    <property type="nucleotide sequence ID" value="NZ_VFOM01000001.1"/>
</dbReference>
<dbReference type="Gene3D" id="3.40.50.12090">
    <property type="match status" value="2"/>
</dbReference>
<keyword evidence="3" id="KW-1185">Reference proteome</keyword>
<dbReference type="Proteomes" id="UP000317998">
    <property type="component" value="Unassembled WGS sequence"/>
</dbReference>
<name>A0A542YKQ6_9MICO</name>
<dbReference type="PANTHER" id="PTHR30032">
    <property type="entry name" value="N-ACETYLMURAMOYL-L-ALANINE AMIDASE-RELATED"/>
    <property type="match status" value="1"/>
</dbReference>
<sequence>MLQVAGAKNRRQSRQRGGFARLATVVIAAVVATIGLVAAQPPQSAAALNPADFQPGYIIDDAKFFDGNAMSEAAIQAFLNSQVAACQNDRCLINGGFPSYDKPRSAMNSGAEICAPYDNPRADGQMELAAAIIYKAQKACGISAKVLLVTLQKEQALITSAAPGIAALNRAMGYACPDTAPCAPTTLGFFNQVYKAAWQFKVYKLDNSYFRYNLGPETIQWHPNAACGSTVVDIKNYATAALYNYTPYQPNAAAMASYPRTGDGCSSYGNRNFWFLYNNWFGPTVGPIIPTERVSTSDRYNTALDISKRYFSPGVPAVYVANGENFPDALSAVPVAAAQGAPLLLVSGSTAAASIVNEIVRLKPAKIVVVGGPSAIPDSVVAQVKAALPTAALSRATGVDRYQTSIQVGEALGAMKSGRAYIATGANYPDALSAAAAAGYQDAPLLLVDGAASVVHPAIADALARWGVTSVTIVGGPNAVSAAMQASIDALPNVSIAARHSGSDRYDTSVKVNSAVFGSFPSAFVATGANFADGLTGGAVAGRDGTPLYLSLPDCAPRGMISHMQAGGATKAILLGGTAALSDRVLNLIPC</sequence>
<dbReference type="InterPro" id="IPR051922">
    <property type="entry name" value="Bact_Sporulation_Assoc"/>
</dbReference>
<keyword evidence="1" id="KW-0812">Transmembrane</keyword>
<proteinExistence type="predicted"/>
<feature type="transmembrane region" description="Helical" evidence="1">
    <location>
        <begin position="18"/>
        <end position="39"/>
    </location>
</feature>
<evidence type="ECO:0000313" key="3">
    <source>
        <dbReference type="Proteomes" id="UP000317998"/>
    </source>
</evidence>
<dbReference type="OrthoDB" id="9764271at2"/>
<reference evidence="2 3" key="1">
    <citation type="submission" date="2019-06" db="EMBL/GenBank/DDBJ databases">
        <title>Sequencing the genomes of 1000 actinobacteria strains.</title>
        <authorList>
            <person name="Klenk H.-P."/>
        </authorList>
    </citation>
    <scope>NUCLEOTIDE SEQUENCE [LARGE SCALE GENOMIC DNA]</scope>
    <source>
        <strain evidence="2 3">DSM 26477</strain>
    </source>
</reference>